<proteinExistence type="predicted"/>
<organism evidence="1 2">
    <name type="scientific">Rhododendron molle</name>
    <name type="common">Chinese azalea</name>
    <name type="synonym">Azalea mollis</name>
    <dbReference type="NCBI Taxonomy" id="49168"/>
    <lineage>
        <taxon>Eukaryota</taxon>
        <taxon>Viridiplantae</taxon>
        <taxon>Streptophyta</taxon>
        <taxon>Embryophyta</taxon>
        <taxon>Tracheophyta</taxon>
        <taxon>Spermatophyta</taxon>
        <taxon>Magnoliopsida</taxon>
        <taxon>eudicotyledons</taxon>
        <taxon>Gunneridae</taxon>
        <taxon>Pentapetalae</taxon>
        <taxon>asterids</taxon>
        <taxon>Ericales</taxon>
        <taxon>Ericaceae</taxon>
        <taxon>Ericoideae</taxon>
        <taxon>Rhodoreae</taxon>
        <taxon>Rhododendron</taxon>
    </lineage>
</organism>
<accession>A0ACC0M3D9</accession>
<sequence length="88" mass="9963">MISKQKSQLPSDQGIRRLRTAVEALVLFSLPRTKPLRNQFLALGFVHIEETISVVQMPLCSVVGGSRTHCLKFERENVVEGKKVEEEQ</sequence>
<evidence type="ECO:0000313" key="1">
    <source>
        <dbReference type="EMBL" id="KAI8535387.1"/>
    </source>
</evidence>
<name>A0ACC0M3D9_RHOML</name>
<dbReference type="EMBL" id="CM046397">
    <property type="protein sequence ID" value="KAI8535387.1"/>
    <property type="molecule type" value="Genomic_DNA"/>
</dbReference>
<dbReference type="Proteomes" id="UP001062846">
    <property type="component" value="Chromosome 10"/>
</dbReference>
<keyword evidence="2" id="KW-1185">Reference proteome</keyword>
<protein>
    <submittedName>
        <fullName evidence="1">Uncharacterized protein</fullName>
    </submittedName>
</protein>
<evidence type="ECO:0000313" key="2">
    <source>
        <dbReference type="Proteomes" id="UP001062846"/>
    </source>
</evidence>
<reference evidence="1" key="1">
    <citation type="submission" date="2022-02" db="EMBL/GenBank/DDBJ databases">
        <title>Plant Genome Project.</title>
        <authorList>
            <person name="Zhang R.-G."/>
        </authorList>
    </citation>
    <scope>NUCLEOTIDE SEQUENCE</scope>
    <source>
        <strain evidence="1">AT1</strain>
    </source>
</reference>
<comment type="caution">
    <text evidence="1">The sequence shown here is derived from an EMBL/GenBank/DDBJ whole genome shotgun (WGS) entry which is preliminary data.</text>
</comment>
<gene>
    <name evidence="1" type="ORF">RHMOL_Rhmol10G0170100</name>
</gene>